<accession>A0ABU5GXL4</accession>
<protein>
    <recommendedName>
        <fullName evidence="3">Lipoprotein</fullName>
    </recommendedName>
</protein>
<sequence length="294" mass="30112">MKRLERKAKTVTRAGALCGLWLLGLGLLLGACRDPAKASGTALFVTIDFPPTLLMDQIRISATVEDSNIGPHLLPEEPERLLANGDSFRLLLPSVADQSQAEVRIEGLANGTPVALGTEQAQVREGYEVEVPVRLEPWSPDGGEPDGGTPDGGTDGGTPVCANCPNGCCMGGSCTTSTFNTCGTGGVACVMCDTDTANACNTSGACVCGQNPACDPVRADRCANGQCRCGGNAMCDPGQQCVGGQCRCSPSSCDGCCVNNLCAPGNWRTLCGKGGSVCKSCNKNQTCSADGTCT</sequence>
<reference evidence="1 2" key="1">
    <citation type="submission" date="2023-12" db="EMBL/GenBank/DDBJ databases">
        <title>the genome sequence of Hyalangium sp. s54d21.</title>
        <authorList>
            <person name="Zhang X."/>
        </authorList>
    </citation>
    <scope>NUCLEOTIDE SEQUENCE [LARGE SCALE GENOMIC DNA]</scope>
    <source>
        <strain evidence="2">s54d21</strain>
    </source>
</reference>
<comment type="caution">
    <text evidence="1">The sequence shown here is derived from an EMBL/GenBank/DDBJ whole genome shotgun (WGS) entry which is preliminary data.</text>
</comment>
<gene>
    <name evidence="1" type="ORF">SYV04_06060</name>
</gene>
<evidence type="ECO:0000313" key="1">
    <source>
        <dbReference type="EMBL" id="MDY7225936.1"/>
    </source>
</evidence>
<name>A0ABU5GXL4_9BACT</name>
<dbReference type="Proteomes" id="UP001291309">
    <property type="component" value="Unassembled WGS sequence"/>
</dbReference>
<organism evidence="1 2">
    <name type="scientific">Hyalangium rubrum</name>
    <dbReference type="NCBI Taxonomy" id="3103134"/>
    <lineage>
        <taxon>Bacteria</taxon>
        <taxon>Pseudomonadati</taxon>
        <taxon>Myxococcota</taxon>
        <taxon>Myxococcia</taxon>
        <taxon>Myxococcales</taxon>
        <taxon>Cystobacterineae</taxon>
        <taxon>Archangiaceae</taxon>
        <taxon>Hyalangium</taxon>
    </lineage>
</organism>
<dbReference type="RefSeq" id="WP_321544660.1">
    <property type="nucleotide sequence ID" value="NZ_JAXIVS010000002.1"/>
</dbReference>
<dbReference type="EMBL" id="JAXIVS010000002">
    <property type="protein sequence ID" value="MDY7225936.1"/>
    <property type="molecule type" value="Genomic_DNA"/>
</dbReference>
<proteinExistence type="predicted"/>
<keyword evidence="2" id="KW-1185">Reference proteome</keyword>
<evidence type="ECO:0000313" key="2">
    <source>
        <dbReference type="Proteomes" id="UP001291309"/>
    </source>
</evidence>
<evidence type="ECO:0008006" key="3">
    <source>
        <dbReference type="Google" id="ProtNLM"/>
    </source>
</evidence>
<dbReference type="PROSITE" id="PS51257">
    <property type="entry name" value="PROKAR_LIPOPROTEIN"/>
    <property type="match status" value="1"/>
</dbReference>